<comment type="caution">
    <text evidence="2">The sequence shown here is derived from an EMBL/GenBank/DDBJ whole genome shotgun (WGS) entry which is preliminary data.</text>
</comment>
<gene>
    <name evidence="2" type="ORF">ACFPOF_13155</name>
</gene>
<dbReference type="InterPro" id="IPR036412">
    <property type="entry name" value="HAD-like_sf"/>
</dbReference>
<dbReference type="GO" id="GO:0016787">
    <property type="term" value="F:hydrolase activity"/>
    <property type="evidence" value="ECO:0007669"/>
    <property type="project" value="UniProtKB-KW"/>
</dbReference>
<dbReference type="RefSeq" id="WP_378133291.1">
    <property type="nucleotide sequence ID" value="NZ_JBHSMI010000025.1"/>
</dbReference>
<keyword evidence="2" id="KW-0378">Hydrolase</keyword>
<dbReference type="InterPro" id="IPR023214">
    <property type="entry name" value="HAD_sf"/>
</dbReference>
<comment type="function">
    <text evidence="1">Catalyzes the dephosphorylation of 2-6 carbon acid sugars in vitro.</text>
</comment>
<protein>
    <recommendedName>
        <fullName evidence="1">Acid sugar phosphatase</fullName>
        <ecNumber evidence="1">3.1.3.-</ecNumber>
    </recommendedName>
</protein>
<keyword evidence="1" id="KW-0460">Magnesium</keyword>
<evidence type="ECO:0000313" key="3">
    <source>
        <dbReference type="Proteomes" id="UP001596113"/>
    </source>
</evidence>
<sequence length="293" mass="31076">MASIASHTQEMNLMALKKFPTPCALLFDLDGTLYRGDEPVSGASELVAYARTKSLTPLFVTNNSTRTPSEVADHLLRMNIVAHHEEIVTSALAAAYDIQARSPGAAVFAIGEHGLKTALREAGLRLIGEQSEEGKSRELAIADFVVQGLDRALSYSRLAEATRQLLAGAGFVQTNPDRLLPVGDGFLPGAGSLGAMLEAASGQSPRVIGKPSTIIMDFALELAGTTAEQAWVIGDNPYTDLAAARNSGCPSVLVLTGLCTPDNWRELCVDANVKPDAVCEGPEQVMQLLDNML</sequence>
<reference evidence="3" key="1">
    <citation type="journal article" date="2019" name="Int. J. Syst. Evol. Microbiol.">
        <title>The Global Catalogue of Microorganisms (GCM) 10K type strain sequencing project: providing services to taxonomists for standard genome sequencing and annotation.</title>
        <authorList>
            <consortium name="The Broad Institute Genomics Platform"/>
            <consortium name="The Broad Institute Genome Sequencing Center for Infectious Disease"/>
            <person name="Wu L."/>
            <person name="Ma J."/>
        </authorList>
    </citation>
    <scope>NUCLEOTIDE SEQUENCE [LARGE SCALE GENOMIC DNA]</scope>
    <source>
        <strain evidence="3">CGMCC 1.18575</strain>
    </source>
</reference>
<dbReference type="Pfam" id="PF13344">
    <property type="entry name" value="Hydrolase_6"/>
    <property type="match status" value="1"/>
</dbReference>
<dbReference type="PANTHER" id="PTHR19288:SF95">
    <property type="entry name" value="D-GLYCEROL 3-PHOSPHATE PHOSPHATASE"/>
    <property type="match status" value="1"/>
</dbReference>
<dbReference type="InterPro" id="IPR006357">
    <property type="entry name" value="HAD-SF_hydro_IIA"/>
</dbReference>
<evidence type="ECO:0000313" key="2">
    <source>
        <dbReference type="EMBL" id="MFC5403685.1"/>
    </source>
</evidence>
<comment type="cofactor">
    <cofactor evidence="1">
        <name>Mg(2+)</name>
        <dbReference type="ChEBI" id="CHEBI:18420"/>
    </cofactor>
</comment>
<dbReference type="EC" id="3.1.3.-" evidence="1"/>
<dbReference type="Pfam" id="PF13242">
    <property type="entry name" value="Hydrolase_like"/>
    <property type="match status" value="1"/>
</dbReference>
<accession>A0ABW0HTT3</accession>
<keyword evidence="1" id="KW-0479">Metal-binding</keyword>
<dbReference type="SUPFAM" id="SSF56784">
    <property type="entry name" value="HAD-like"/>
    <property type="match status" value="1"/>
</dbReference>
<comment type="similarity">
    <text evidence="1">Belongs to the HAD-like hydrolase superfamily. NagD family.</text>
</comment>
<keyword evidence="3" id="KW-1185">Reference proteome</keyword>
<dbReference type="PANTHER" id="PTHR19288">
    <property type="entry name" value="4-NITROPHENYLPHOSPHATASE-RELATED"/>
    <property type="match status" value="1"/>
</dbReference>
<dbReference type="Gene3D" id="3.40.50.1000">
    <property type="entry name" value="HAD superfamily/HAD-like"/>
    <property type="match status" value="2"/>
</dbReference>
<name>A0ABW0HTT3_9BACL</name>
<evidence type="ECO:0000256" key="1">
    <source>
        <dbReference type="PIRNR" id="PIRNR000915"/>
    </source>
</evidence>
<dbReference type="NCBIfam" id="TIGR01460">
    <property type="entry name" value="HAD-SF-IIA"/>
    <property type="match status" value="1"/>
</dbReference>
<proteinExistence type="inferred from homology"/>
<dbReference type="EMBL" id="JBHSMI010000025">
    <property type="protein sequence ID" value="MFC5403685.1"/>
    <property type="molecule type" value="Genomic_DNA"/>
</dbReference>
<dbReference type="Proteomes" id="UP001596113">
    <property type="component" value="Unassembled WGS sequence"/>
</dbReference>
<organism evidence="2 3">
    <name type="scientific">Cohnella soli</name>
    <dbReference type="NCBI Taxonomy" id="425005"/>
    <lineage>
        <taxon>Bacteria</taxon>
        <taxon>Bacillati</taxon>
        <taxon>Bacillota</taxon>
        <taxon>Bacilli</taxon>
        <taxon>Bacillales</taxon>
        <taxon>Paenibacillaceae</taxon>
        <taxon>Cohnella</taxon>
    </lineage>
</organism>
<dbReference type="PIRSF" id="PIRSF000915">
    <property type="entry name" value="PGP-type_phosphatase"/>
    <property type="match status" value="1"/>
</dbReference>